<comment type="subcellular location">
    <subcellularLocation>
        <location evidence="1">Cell membrane</location>
        <topology evidence="1">Multi-pass membrane protein</topology>
    </subcellularLocation>
</comment>
<evidence type="ECO:0000256" key="3">
    <source>
        <dbReference type="ARBA" id="ARBA00022692"/>
    </source>
</evidence>
<gene>
    <name evidence="9" type="ORF">UFOPK4354_00778</name>
</gene>
<feature type="transmembrane region" description="Helical" evidence="8">
    <location>
        <begin position="137"/>
        <end position="161"/>
    </location>
</feature>
<feature type="transmembrane region" description="Helical" evidence="8">
    <location>
        <begin position="58"/>
        <end position="80"/>
    </location>
</feature>
<evidence type="ECO:0000256" key="4">
    <source>
        <dbReference type="ARBA" id="ARBA00022960"/>
    </source>
</evidence>
<name>A0A6J7UIG8_9ZZZZ</name>
<keyword evidence="3 8" id="KW-0812">Transmembrane</keyword>
<evidence type="ECO:0000256" key="5">
    <source>
        <dbReference type="ARBA" id="ARBA00022984"/>
    </source>
</evidence>
<feature type="transmembrane region" description="Helical" evidence="8">
    <location>
        <begin position="495"/>
        <end position="516"/>
    </location>
</feature>
<dbReference type="EMBL" id="CAFBQW010000070">
    <property type="protein sequence ID" value="CAB5065610.1"/>
    <property type="molecule type" value="Genomic_DNA"/>
</dbReference>
<dbReference type="Pfam" id="PF03023">
    <property type="entry name" value="MurJ"/>
    <property type="match status" value="1"/>
</dbReference>
<dbReference type="PANTHER" id="PTHR47019:SF1">
    <property type="entry name" value="LIPID II FLIPPASE MURJ"/>
    <property type="match status" value="1"/>
</dbReference>
<keyword evidence="4" id="KW-0133">Cell shape</keyword>
<dbReference type="PANTHER" id="PTHR47019">
    <property type="entry name" value="LIPID II FLIPPASE MURJ"/>
    <property type="match status" value="1"/>
</dbReference>
<feature type="transmembrane region" description="Helical" evidence="8">
    <location>
        <begin position="401"/>
        <end position="423"/>
    </location>
</feature>
<dbReference type="GO" id="GO:0009252">
    <property type="term" value="P:peptidoglycan biosynthetic process"/>
    <property type="evidence" value="ECO:0007669"/>
    <property type="project" value="UniProtKB-KW"/>
</dbReference>
<keyword evidence="5" id="KW-0573">Peptidoglycan synthesis</keyword>
<feature type="transmembrane region" description="Helical" evidence="8">
    <location>
        <begin position="368"/>
        <end position="389"/>
    </location>
</feature>
<dbReference type="GO" id="GO:0015648">
    <property type="term" value="F:lipid-linked peptidoglycan transporter activity"/>
    <property type="evidence" value="ECO:0007669"/>
    <property type="project" value="TreeGrafter"/>
</dbReference>
<feature type="transmembrane region" description="Helical" evidence="8">
    <location>
        <begin position="249"/>
        <end position="275"/>
    </location>
</feature>
<organism evidence="9">
    <name type="scientific">freshwater metagenome</name>
    <dbReference type="NCBI Taxonomy" id="449393"/>
    <lineage>
        <taxon>unclassified sequences</taxon>
        <taxon>metagenomes</taxon>
        <taxon>ecological metagenomes</taxon>
    </lineage>
</organism>
<evidence type="ECO:0000256" key="8">
    <source>
        <dbReference type="SAM" id="Phobius"/>
    </source>
</evidence>
<proteinExistence type="predicted"/>
<evidence type="ECO:0000256" key="2">
    <source>
        <dbReference type="ARBA" id="ARBA00022475"/>
    </source>
</evidence>
<feature type="transmembrane region" description="Helical" evidence="8">
    <location>
        <begin position="209"/>
        <end position="229"/>
    </location>
</feature>
<dbReference type="AlphaFoldDB" id="A0A6J7UIG8"/>
<feature type="transmembrane region" description="Helical" evidence="8">
    <location>
        <begin position="168"/>
        <end position="189"/>
    </location>
</feature>
<dbReference type="InterPro" id="IPR051050">
    <property type="entry name" value="Lipid_II_flippase_MurJ/MviN"/>
</dbReference>
<feature type="transmembrane region" description="Helical" evidence="8">
    <location>
        <begin position="92"/>
        <end position="117"/>
    </location>
</feature>
<keyword evidence="6 8" id="KW-1133">Transmembrane helix</keyword>
<evidence type="ECO:0000256" key="7">
    <source>
        <dbReference type="ARBA" id="ARBA00023136"/>
    </source>
</evidence>
<evidence type="ECO:0000256" key="6">
    <source>
        <dbReference type="ARBA" id="ARBA00022989"/>
    </source>
</evidence>
<dbReference type="PRINTS" id="PR01806">
    <property type="entry name" value="VIRFACTRMVIN"/>
</dbReference>
<dbReference type="InterPro" id="IPR004268">
    <property type="entry name" value="MurJ"/>
</dbReference>
<feature type="transmembrane region" description="Helical" evidence="8">
    <location>
        <begin position="429"/>
        <end position="452"/>
    </location>
</feature>
<feature type="transmembrane region" description="Helical" evidence="8">
    <location>
        <begin position="334"/>
        <end position="356"/>
    </location>
</feature>
<evidence type="ECO:0000313" key="9">
    <source>
        <dbReference type="EMBL" id="CAB5065610.1"/>
    </source>
</evidence>
<feature type="transmembrane region" description="Helical" evidence="8">
    <location>
        <begin position="281"/>
        <end position="298"/>
    </location>
</feature>
<evidence type="ECO:0000256" key="1">
    <source>
        <dbReference type="ARBA" id="ARBA00004651"/>
    </source>
</evidence>
<feature type="transmembrane region" description="Helical" evidence="8">
    <location>
        <begin position="28"/>
        <end position="46"/>
    </location>
</feature>
<dbReference type="GO" id="GO:0034204">
    <property type="term" value="P:lipid translocation"/>
    <property type="evidence" value="ECO:0007669"/>
    <property type="project" value="TreeGrafter"/>
</dbReference>
<dbReference type="GO" id="GO:0005886">
    <property type="term" value="C:plasma membrane"/>
    <property type="evidence" value="ECO:0007669"/>
    <property type="project" value="UniProtKB-SubCell"/>
</dbReference>
<dbReference type="GO" id="GO:0008360">
    <property type="term" value="P:regulation of cell shape"/>
    <property type="evidence" value="ECO:0007669"/>
    <property type="project" value="UniProtKB-KW"/>
</dbReference>
<keyword evidence="7 8" id="KW-0472">Membrane</keyword>
<accession>A0A6J7UIG8</accession>
<sequence>MSETAGGSRAVSRTAAGMGAAAAVSRGFGGIRVLAIAAVLGTTYLGNAFQSSNTVSNVLFELLAAGALSAVLVPTFVGYFDRGDQKGAEHLAGELLGVAIIVLGVVALVGMLAAPWIADLLTAAVEDPTIAAEQQALTAFLLLFFIPQVVLYGLGAISTAVLNAKRSFVVGALAPIGNTLVMVGFLLAFRYVAGPDPGLELSTNEKLLLALGGTLGVVAFVAVPSVAVWRSGFSLRPRFSRQHEGLRKVLGLSGWASLQHGFAALLLGAAIIAGGAVEGGVVAYQVGWFFFLAPYGIIAQPIHTTILPELVAEHQAGDTSAFVSSLRWALDSMCVLLLPISALCAALAVPAMSVLAFGSAKDAQGIDLLAAALASLGLGLLPYGAFFLLARAWYVYGNSRVPAIAGGCAAAVGVLCMAAAAVFVSGTNLVLALGLAHSLAFLVGSVVLVVSLRGRTHMWILPSLLIPCLVGSVLVGLLVWGIYEWWGPTGKLMDLLALLALCSLALGLYAGFLRVLGVSITQRLPGSGTQPEPEPPRV</sequence>
<reference evidence="9" key="1">
    <citation type="submission" date="2020-05" db="EMBL/GenBank/DDBJ databases">
        <authorList>
            <person name="Chiriac C."/>
            <person name="Salcher M."/>
            <person name="Ghai R."/>
            <person name="Kavagutti S V."/>
        </authorList>
    </citation>
    <scope>NUCLEOTIDE SEQUENCE</scope>
</reference>
<protein>
    <submittedName>
        <fullName evidence="9">Unannotated protein</fullName>
    </submittedName>
</protein>
<feature type="transmembrane region" description="Helical" evidence="8">
    <location>
        <begin position="464"/>
        <end position="483"/>
    </location>
</feature>
<keyword evidence="2" id="KW-1003">Cell membrane</keyword>